<dbReference type="Proteomes" id="UP000825051">
    <property type="component" value="Chromosome"/>
</dbReference>
<dbReference type="RefSeq" id="WP_220165638.1">
    <property type="nucleotide sequence ID" value="NZ_CP080507.1"/>
</dbReference>
<name>A0A8F9XL83_9BACT</name>
<reference evidence="1" key="1">
    <citation type="submission" date="2021-08" db="EMBL/GenBank/DDBJ databases">
        <title>Genome of a novel bacterium of the phylum Verrucomicrobia, Oleiharenicola sp. KSB-15.</title>
        <authorList>
            <person name="Chung J.-H."/>
            <person name="Ahn J.-H."/>
            <person name="Yoon Y."/>
            <person name="Kim D.-Y."/>
            <person name="An S.-H."/>
            <person name="Park I."/>
            <person name="Yeon J."/>
        </authorList>
    </citation>
    <scope>NUCLEOTIDE SEQUENCE</scope>
    <source>
        <strain evidence="1">KSB-15</strain>
    </source>
</reference>
<evidence type="ECO:0000313" key="2">
    <source>
        <dbReference type="Proteomes" id="UP000825051"/>
    </source>
</evidence>
<gene>
    <name evidence="1" type="ORF">K0B96_07480</name>
</gene>
<dbReference type="InterPro" id="IPR005358">
    <property type="entry name" value="Puta_zinc/iron-chelating_dom"/>
</dbReference>
<dbReference type="KEGG" id="ole:K0B96_07480"/>
<organism evidence="1 2">
    <name type="scientific">Horticoccus luteus</name>
    <dbReference type="NCBI Taxonomy" id="2862869"/>
    <lineage>
        <taxon>Bacteria</taxon>
        <taxon>Pseudomonadati</taxon>
        <taxon>Verrucomicrobiota</taxon>
        <taxon>Opitutia</taxon>
        <taxon>Opitutales</taxon>
        <taxon>Opitutaceae</taxon>
        <taxon>Horticoccus</taxon>
    </lineage>
</organism>
<keyword evidence="2" id="KW-1185">Reference proteome</keyword>
<accession>A0A8F9XL83</accession>
<sequence length="229" mass="24579">MGKGFSPDEEALYFKTGEAVRKRLQATPEPERALAILAVAQDRFARAFDQAPAKARARIACHAGCDTCCHEDVAVQAHEVLIAAEYAQRNFTAAALEAVIARAATHRAAHAARREGGPLPRTPCPLLHEGNCSVYPARPEACRAHHSHSVAACKTNLAAGAPVIDVAVAGVRGRMFAVMLAIDQAAEDEGFDDQAYDLGSALHEALTNSLCAVRWQRHEAAFPADCREF</sequence>
<dbReference type="Pfam" id="PF03692">
    <property type="entry name" value="CxxCxxCC"/>
    <property type="match status" value="1"/>
</dbReference>
<evidence type="ECO:0000313" key="1">
    <source>
        <dbReference type="EMBL" id="QYM80438.1"/>
    </source>
</evidence>
<proteinExistence type="predicted"/>
<dbReference type="EMBL" id="CP080507">
    <property type="protein sequence ID" value="QYM80438.1"/>
    <property type="molecule type" value="Genomic_DNA"/>
</dbReference>
<protein>
    <submittedName>
        <fullName evidence="1">YkgJ family cysteine cluster protein</fullName>
    </submittedName>
</protein>
<dbReference type="AlphaFoldDB" id="A0A8F9XL83"/>